<dbReference type="NCBIfam" id="TIGR03089">
    <property type="entry name" value="TIGR03089 family protein"/>
    <property type="match status" value="1"/>
</dbReference>
<dbReference type="EMBL" id="JAAXOW010000003">
    <property type="protein sequence ID" value="NKX93731.1"/>
    <property type="molecule type" value="Genomic_DNA"/>
</dbReference>
<dbReference type="SUPFAM" id="SSF56801">
    <property type="entry name" value="Acetyl-CoA synthetase-like"/>
    <property type="match status" value="1"/>
</dbReference>
<reference evidence="1 2" key="1">
    <citation type="submission" date="2020-04" db="EMBL/GenBank/DDBJ databases">
        <title>MicrobeNet Type strains.</title>
        <authorList>
            <person name="Nicholson A.C."/>
        </authorList>
    </citation>
    <scope>NUCLEOTIDE SEQUENCE [LARGE SCALE GENOMIC DNA]</scope>
    <source>
        <strain evidence="1 2">ATCC BAA-789</strain>
    </source>
</reference>
<comment type="caution">
    <text evidence="1">The sequence shown here is derived from an EMBL/GenBank/DDBJ whole genome shotgun (WGS) entry which is preliminary data.</text>
</comment>
<organism evidence="1 2">
    <name type="scientific">Sanguibacter hominis ATCC BAA-789</name>
    <dbReference type="NCBI Taxonomy" id="1312740"/>
    <lineage>
        <taxon>Bacteria</taxon>
        <taxon>Bacillati</taxon>
        <taxon>Actinomycetota</taxon>
        <taxon>Actinomycetes</taxon>
        <taxon>Micrococcales</taxon>
        <taxon>Sanguibacteraceae</taxon>
        <taxon>Sanguibacter</taxon>
    </lineage>
</organism>
<name>A0A9X5FC40_9MICO</name>
<dbReference type="Proteomes" id="UP000774283">
    <property type="component" value="Unassembled WGS sequence"/>
</dbReference>
<dbReference type="RefSeq" id="WP_168447787.1">
    <property type="nucleotide sequence ID" value="NZ_JAAXOW010000003.1"/>
</dbReference>
<gene>
    <name evidence="1" type="ORF">HF995_10700</name>
</gene>
<proteinExistence type="predicted"/>
<dbReference type="InterPro" id="IPR017523">
    <property type="entry name" value="Rv3268"/>
</dbReference>
<protein>
    <submittedName>
        <fullName evidence="1">TIGR03089 family protein</fullName>
    </submittedName>
</protein>
<evidence type="ECO:0000313" key="1">
    <source>
        <dbReference type="EMBL" id="NKX93731.1"/>
    </source>
</evidence>
<dbReference type="AlphaFoldDB" id="A0A9X5FC40"/>
<keyword evidence="2" id="KW-1185">Reference proteome</keyword>
<sequence length="255" mass="25827">MSPTTPSDVLALLQREPGRPRLTWYGDGPERIELSGAVLANWVAKTTNLLVEELDAAAGETVVLDLPAHWRTLVWALATWGTGATVRLSPAGEPQPGTAAGSRALVTTRPAAWVDAGAIPPGTDVVAVALPGLARSFGAPLPAGTLDAAADTMTYGDVVGYVPPTDPDADALVADDAPAVTHADLVTWAVSGTSAPAGARALLRADAGAAPTLRAALGVWAQDGSVVLLGAEASGRHSSEDALARLVASERITAA</sequence>
<accession>A0A9X5FC40</accession>
<evidence type="ECO:0000313" key="2">
    <source>
        <dbReference type="Proteomes" id="UP000774283"/>
    </source>
</evidence>